<name>A0A244CPC6_PSEDV</name>
<evidence type="ECO:0000313" key="2">
    <source>
        <dbReference type="EMBL" id="OUL57477.1"/>
    </source>
</evidence>
<dbReference type="Pfam" id="PF07963">
    <property type="entry name" value="N_methyl"/>
    <property type="match status" value="1"/>
</dbReference>
<dbReference type="PANTHER" id="PTHR30093">
    <property type="entry name" value="GENERAL SECRETION PATHWAY PROTEIN G"/>
    <property type="match status" value="1"/>
</dbReference>
<gene>
    <name evidence="2" type="ORF">B1199_10395</name>
</gene>
<evidence type="ECO:0000313" key="3">
    <source>
        <dbReference type="Proteomes" id="UP000194841"/>
    </source>
</evidence>
<dbReference type="PANTHER" id="PTHR30093:SF46">
    <property type="entry name" value="MSHA MINOR PILIN PROTEIN MSHB"/>
    <property type="match status" value="1"/>
</dbReference>
<comment type="caution">
    <text evidence="2">The sequence shown here is derived from an EMBL/GenBank/DDBJ whole genome shotgun (WGS) entry which is preliminary data.</text>
</comment>
<accession>A0A244CPC6</accession>
<dbReference type="PROSITE" id="PS00409">
    <property type="entry name" value="PROKAR_NTER_METHYL"/>
    <property type="match status" value="1"/>
</dbReference>
<sequence>MKITKKQAGFTLIELVIVVIILGLLAATALPRFLDVTEQAEDASVEGMAGGFAAAVGLVRSQWELNGRPKGTGNAAFITYDTVTVGIDNSIGYPTTDSTGTDTRASQMDAAKCKQVFDIILQSTPPNTTSAVLTDIQDNRYFVRADGATDTCLYYLSSSIDTTIPPNGALPAAGNFRGFTYLPSTGQVTVFNQ</sequence>
<keyword evidence="1" id="KW-0812">Transmembrane</keyword>
<dbReference type="NCBIfam" id="TIGR02532">
    <property type="entry name" value="IV_pilin_GFxxxE"/>
    <property type="match status" value="1"/>
</dbReference>
<keyword evidence="3" id="KW-1185">Reference proteome</keyword>
<dbReference type="Proteomes" id="UP000194841">
    <property type="component" value="Unassembled WGS sequence"/>
</dbReference>
<proteinExistence type="predicted"/>
<keyword evidence="1" id="KW-0472">Membrane</keyword>
<reference evidence="2 3" key="1">
    <citation type="submission" date="2017-02" db="EMBL/GenBank/DDBJ databases">
        <title>Pseudoalteromonas ulvae TC14 Genome.</title>
        <authorList>
            <person name="Molmeret M."/>
        </authorList>
    </citation>
    <scope>NUCLEOTIDE SEQUENCE [LARGE SCALE GENOMIC DNA]</scope>
    <source>
        <strain evidence="2">TC14</strain>
    </source>
</reference>
<protein>
    <submittedName>
        <fullName evidence="2">Agglutinin biogenesis protein MshB</fullName>
    </submittedName>
</protein>
<evidence type="ECO:0000256" key="1">
    <source>
        <dbReference type="SAM" id="Phobius"/>
    </source>
</evidence>
<dbReference type="Gene3D" id="3.30.700.10">
    <property type="entry name" value="Glycoprotein, Type 4 Pilin"/>
    <property type="match status" value="1"/>
</dbReference>
<dbReference type="InterPro" id="IPR012902">
    <property type="entry name" value="N_methyl_site"/>
</dbReference>
<keyword evidence="1" id="KW-1133">Transmembrane helix</keyword>
<dbReference type="EMBL" id="MWPV01000003">
    <property type="protein sequence ID" value="OUL57477.1"/>
    <property type="molecule type" value="Genomic_DNA"/>
</dbReference>
<dbReference type="SUPFAM" id="SSF54523">
    <property type="entry name" value="Pili subunits"/>
    <property type="match status" value="1"/>
</dbReference>
<dbReference type="InterPro" id="IPR045584">
    <property type="entry name" value="Pilin-like"/>
</dbReference>
<dbReference type="AlphaFoldDB" id="A0A244CPC6"/>
<feature type="transmembrane region" description="Helical" evidence="1">
    <location>
        <begin position="12"/>
        <end position="34"/>
    </location>
</feature>
<organism evidence="2 3">
    <name type="scientific">Pseudoalteromonas ulvae</name>
    <dbReference type="NCBI Taxonomy" id="107327"/>
    <lineage>
        <taxon>Bacteria</taxon>
        <taxon>Pseudomonadati</taxon>
        <taxon>Pseudomonadota</taxon>
        <taxon>Gammaproteobacteria</taxon>
        <taxon>Alteromonadales</taxon>
        <taxon>Pseudoalteromonadaceae</taxon>
        <taxon>Pseudoalteromonas</taxon>
    </lineage>
</organism>